<evidence type="ECO:0000256" key="6">
    <source>
        <dbReference type="ARBA" id="ARBA00023034"/>
    </source>
</evidence>
<evidence type="ECO:0000256" key="1">
    <source>
        <dbReference type="ARBA" id="ARBA00004323"/>
    </source>
</evidence>
<dbReference type="GeneID" id="16073554"/>
<dbReference type="PANTHER" id="PTHR12129">
    <property type="entry name" value="HEPARAN SULFATE 2-O-SULFOTRANSFERASE"/>
    <property type="match status" value="1"/>
</dbReference>
<evidence type="ECO:0000256" key="7">
    <source>
        <dbReference type="ARBA" id="ARBA00023136"/>
    </source>
</evidence>
<evidence type="ECO:0000256" key="10">
    <source>
        <dbReference type="SAM" id="SignalP"/>
    </source>
</evidence>
<name>F2UDM9_SALR5</name>
<keyword evidence="3" id="KW-0812">Transmembrane</keyword>
<dbReference type="PANTHER" id="PTHR12129:SF15">
    <property type="entry name" value="URONYL 2-SULFOTRANSFERASE"/>
    <property type="match status" value="1"/>
</dbReference>
<evidence type="ECO:0000256" key="8">
    <source>
        <dbReference type="ARBA" id="ARBA00023180"/>
    </source>
</evidence>
<feature type="compositionally biased region" description="Basic and acidic residues" evidence="9">
    <location>
        <begin position="408"/>
        <end position="422"/>
    </location>
</feature>
<dbReference type="InterPro" id="IPR027417">
    <property type="entry name" value="P-loop_NTPase"/>
</dbReference>
<feature type="region of interest" description="Disordered" evidence="9">
    <location>
        <begin position="383"/>
        <end position="424"/>
    </location>
</feature>
<dbReference type="Proteomes" id="UP000007799">
    <property type="component" value="Unassembled WGS sequence"/>
</dbReference>
<evidence type="ECO:0000313" key="12">
    <source>
        <dbReference type="Proteomes" id="UP000007799"/>
    </source>
</evidence>
<evidence type="ECO:0000256" key="5">
    <source>
        <dbReference type="ARBA" id="ARBA00022989"/>
    </source>
</evidence>
<gene>
    <name evidence="11" type="ORF">PTSG_06087</name>
</gene>
<dbReference type="RefSeq" id="XP_004992981.1">
    <property type="nucleotide sequence ID" value="XM_004992924.1"/>
</dbReference>
<evidence type="ECO:0000256" key="2">
    <source>
        <dbReference type="ARBA" id="ARBA00022679"/>
    </source>
</evidence>
<reference evidence="11" key="1">
    <citation type="submission" date="2009-08" db="EMBL/GenBank/DDBJ databases">
        <title>Annotation of Salpingoeca rosetta.</title>
        <authorList>
            <consortium name="The Broad Institute Genome Sequencing Platform"/>
            <person name="Russ C."/>
            <person name="Cuomo C."/>
            <person name="Burger G."/>
            <person name="Gray M.W."/>
            <person name="Holland P.W.H."/>
            <person name="King N."/>
            <person name="Lang F.B.F."/>
            <person name="Roger A.J."/>
            <person name="Ruiz-Trillo I."/>
            <person name="Young S.K."/>
            <person name="Zeng Q."/>
            <person name="Gargeya S."/>
            <person name="Alvarado L."/>
            <person name="Berlin A."/>
            <person name="Chapman S.B."/>
            <person name="Chen Z."/>
            <person name="Freedman E."/>
            <person name="Gellesch M."/>
            <person name="Goldberg J."/>
            <person name="Griggs A."/>
            <person name="Gujja S."/>
            <person name="Heilman E."/>
            <person name="Heiman D."/>
            <person name="Howarth C."/>
            <person name="Mehta T."/>
            <person name="Neiman D."/>
            <person name="Pearson M."/>
            <person name="Roberts A."/>
            <person name="Saif S."/>
            <person name="Shea T."/>
            <person name="Shenoy N."/>
            <person name="Sisk P."/>
            <person name="Stolte C."/>
            <person name="Sykes S."/>
            <person name="White J."/>
            <person name="Yandava C."/>
            <person name="Haas B."/>
            <person name="Nusbaum C."/>
            <person name="Birren B."/>
        </authorList>
    </citation>
    <scope>NUCLEOTIDE SEQUENCE [LARGE SCALE GENOMIC DNA]</scope>
    <source>
        <strain evidence="11">ATCC 50818</strain>
    </source>
</reference>
<keyword evidence="4" id="KW-0735">Signal-anchor</keyword>
<keyword evidence="10" id="KW-0732">Signal</keyword>
<dbReference type="Gene3D" id="3.40.50.300">
    <property type="entry name" value="P-loop containing nucleotide triphosphate hydrolases"/>
    <property type="match status" value="1"/>
</dbReference>
<dbReference type="GO" id="GO:0008146">
    <property type="term" value="F:sulfotransferase activity"/>
    <property type="evidence" value="ECO:0007669"/>
    <property type="project" value="InterPro"/>
</dbReference>
<proteinExistence type="predicted"/>
<dbReference type="InParanoid" id="F2UDM9"/>
<keyword evidence="12" id="KW-1185">Reference proteome</keyword>
<sequence>MMMTLSSSMPVLLAATLTALLGGVVGVPCPENAIFVHDGMCACRPELQCLGGKCSSPPRTMQIKFSEALLTNAKAGAISSEAREAVAVHAFPADCLDCLCAPLTATKGDHERLLKELEPSFAVVSYRGSHAPVRDFHDPAFTAMCWPYFKSSPSAADNSNSAGRPSILDELAPTSVSAVRWLHVPMAGDFMQAVLRQQACRPPQHTQPSGNTRHPVHSCSSCFQSCVNSECNDGDEDAKCPTQFLGAVDGAEDFTGLTNATHAATVAVFRHPRQRLLAAYNEDRLVPGMSDAEHARMAQVTQTLESFANFPGVAGCQTRMAVGMPCGVHVQRLERWLPRAKANVVTNLPFVGIHEHPNATACLFHRMFGVRMHMAELEAFTDNQYSRSSSSSSDTGDADTTHEASSARTKDAQPNKGAKELHPAPPYTQVAFDAPAEKQVLPASEWRVLNEHHDQEDERLYHAAVGAFNQLLSDHGFKPVASAIIDK</sequence>
<organism evidence="12">
    <name type="scientific">Salpingoeca rosetta (strain ATCC 50818 / BSB-021)</name>
    <dbReference type="NCBI Taxonomy" id="946362"/>
    <lineage>
        <taxon>Eukaryota</taxon>
        <taxon>Choanoflagellata</taxon>
        <taxon>Craspedida</taxon>
        <taxon>Salpingoecidae</taxon>
        <taxon>Salpingoeca</taxon>
    </lineage>
</organism>
<keyword evidence="6" id="KW-0333">Golgi apparatus</keyword>
<accession>F2UDM9</accession>
<keyword evidence="2" id="KW-0808">Transferase</keyword>
<comment type="subcellular location">
    <subcellularLocation>
        <location evidence="1">Golgi apparatus membrane</location>
        <topology evidence="1">Single-pass type II membrane protein</topology>
    </subcellularLocation>
</comment>
<feature type="chain" id="PRO_5003287566" evidence="10">
    <location>
        <begin position="27"/>
        <end position="487"/>
    </location>
</feature>
<dbReference type="GO" id="GO:0000139">
    <property type="term" value="C:Golgi membrane"/>
    <property type="evidence" value="ECO:0007669"/>
    <property type="project" value="UniProtKB-SubCell"/>
</dbReference>
<dbReference type="KEGG" id="sre:PTSG_06087"/>
<feature type="signal peptide" evidence="10">
    <location>
        <begin position="1"/>
        <end position="26"/>
    </location>
</feature>
<keyword evidence="5" id="KW-1133">Transmembrane helix</keyword>
<dbReference type="EMBL" id="GL832969">
    <property type="protein sequence ID" value="EGD74724.1"/>
    <property type="molecule type" value="Genomic_DNA"/>
</dbReference>
<evidence type="ECO:0000256" key="9">
    <source>
        <dbReference type="SAM" id="MobiDB-lite"/>
    </source>
</evidence>
<dbReference type="InterPro" id="IPR007734">
    <property type="entry name" value="Heparan_SO4_2-O-STrfase"/>
</dbReference>
<dbReference type="AlphaFoldDB" id="F2UDM9"/>
<evidence type="ECO:0000313" key="11">
    <source>
        <dbReference type="EMBL" id="EGD74724.1"/>
    </source>
</evidence>
<keyword evidence="8" id="KW-0325">Glycoprotein</keyword>
<keyword evidence="7" id="KW-0472">Membrane</keyword>
<protein>
    <submittedName>
        <fullName evidence="11">Uncharacterized protein</fullName>
    </submittedName>
</protein>
<evidence type="ECO:0000256" key="4">
    <source>
        <dbReference type="ARBA" id="ARBA00022968"/>
    </source>
</evidence>
<evidence type="ECO:0000256" key="3">
    <source>
        <dbReference type="ARBA" id="ARBA00022692"/>
    </source>
</evidence>